<proteinExistence type="evidence at transcript level"/>
<keyword evidence="3" id="KW-0963">Cytoplasm</keyword>
<evidence type="ECO:0000256" key="5">
    <source>
        <dbReference type="SAM" id="Coils"/>
    </source>
</evidence>
<feature type="coiled-coil region" evidence="5">
    <location>
        <begin position="5"/>
        <end position="32"/>
    </location>
</feature>
<dbReference type="EMBL" id="BT123067">
    <property type="protein sequence ID" value="ADE76408.1"/>
    <property type="molecule type" value="mRNA"/>
</dbReference>
<name>D5AA39_PICSI</name>
<dbReference type="CDD" id="cd23767">
    <property type="entry name" value="IQCD"/>
    <property type="match status" value="1"/>
</dbReference>
<keyword evidence="5" id="KW-0175">Coiled coil</keyword>
<feature type="compositionally biased region" description="Basic and acidic residues" evidence="6">
    <location>
        <begin position="478"/>
        <end position="492"/>
    </location>
</feature>
<evidence type="ECO:0000256" key="4">
    <source>
        <dbReference type="ARBA" id="ARBA00023242"/>
    </source>
</evidence>
<comment type="subcellular location">
    <subcellularLocation>
        <location evidence="2">Cytoplasm</location>
    </subcellularLocation>
    <subcellularLocation>
        <location evidence="1">Nucleus</location>
    </subcellularLocation>
</comment>
<protein>
    <submittedName>
        <fullName evidence="7">Uncharacterized protein</fullName>
    </submittedName>
</protein>
<evidence type="ECO:0000256" key="3">
    <source>
        <dbReference type="ARBA" id="ARBA00022490"/>
    </source>
</evidence>
<organism evidence="7">
    <name type="scientific">Picea sitchensis</name>
    <name type="common">Sitka spruce</name>
    <name type="synonym">Pinus sitchensis</name>
    <dbReference type="NCBI Taxonomy" id="3332"/>
    <lineage>
        <taxon>Eukaryota</taxon>
        <taxon>Viridiplantae</taxon>
        <taxon>Streptophyta</taxon>
        <taxon>Embryophyta</taxon>
        <taxon>Tracheophyta</taxon>
        <taxon>Spermatophyta</taxon>
        <taxon>Pinopsida</taxon>
        <taxon>Pinidae</taxon>
        <taxon>Conifers I</taxon>
        <taxon>Pinales</taxon>
        <taxon>Pinaceae</taxon>
        <taxon>Picea</taxon>
    </lineage>
</organism>
<sequence length="581" mass="66056">MGNLLSSLLSSLQQTREAQQQAENRINDSEAVREVVVQEVGAELGLKDAETGTSSDCSNDFKPNNGDTEMGKVREVVVQEVVAEVGLKDVGTRTSSDCSNVFKSNDREAEMGKEAAAAVKLQKVYRSYRTRRNLADCAVVAEELWWQAIEFATVKADKPDTAVSRWSRATVKAAKVGKGLSKDEKGKRLAFQHWLEAIDPRHRYGHNLHYYYDEWYKKETAQPFFYWLDVGDGRDLNLEDCPRSTLQKQRIKYLSPSEREQYEVVINNGKIVYKQNQQPVDTFEGSKWIFVLSTSHNLYVGEKKKGRFQHSSFLAGAAASAAGRLTVDKGILKSISPYSGHYLPTEENLDTFIRFLDENGVDMTNVERRTSDEDQSNEFEKEDITTQSRLNSKGDREEQVHREKQEENTIHREHIASNVLHAENENVTVLQPNVENEATKTDIYFTSHDLVHENGKANVKKHEQFQGPEESSEAEGNGEIRETHDRQESKEKVYYKKSLSSKDLENQLQELPCKEWLQRLNSRKPSESYQVGKLPSGKWTTGTGLRIGCVAVYPVELRFEALKQVNLSPRVTSPYFPKGQS</sequence>
<dbReference type="OMA" id="WCYSGHY"/>
<keyword evidence="4" id="KW-0539">Nucleus</keyword>
<evidence type="ECO:0000256" key="2">
    <source>
        <dbReference type="ARBA" id="ARBA00004496"/>
    </source>
</evidence>
<accession>D5AA39</accession>
<feature type="region of interest" description="Disordered" evidence="6">
    <location>
        <begin position="460"/>
        <end position="492"/>
    </location>
</feature>
<dbReference type="PANTHER" id="PTHR31250">
    <property type="entry name" value="IQ DOMAIN-CONTAINING PROTEIN IQM3"/>
    <property type="match status" value="1"/>
</dbReference>
<feature type="region of interest" description="Disordered" evidence="6">
    <location>
        <begin position="49"/>
        <end position="68"/>
    </location>
</feature>
<dbReference type="AlphaFoldDB" id="D5AA39"/>
<feature type="compositionally biased region" description="Polar residues" evidence="6">
    <location>
        <begin position="51"/>
        <end position="67"/>
    </location>
</feature>
<reference evidence="7" key="1">
    <citation type="submission" date="2010-04" db="EMBL/GenBank/DDBJ databases">
        <authorList>
            <person name="Reid K.E."/>
            <person name="Liao N."/>
            <person name="Chan S."/>
            <person name="Docking R."/>
            <person name="Taylor G."/>
            <person name="Moore R."/>
            <person name="Mayo M."/>
            <person name="Munro S."/>
            <person name="King J."/>
            <person name="Yanchuk A."/>
            <person name="Holt R."/>
            <person name="Jones S."/>
            <person name="Marra M."/>
            <person name="Ritland C.E."/>
            <person name="Ritland K."/>
            <person name="Bohlmann J."/>
        </authorList>
    </citation>
    <scope>NUCLEOTIDE SEQUENCE</scope>
    <source>
        <tissue evidence="7">Bud</tissue>
    </source>
</reference>
<dbReference type="PANTHER" id="PTHR31250:SF10">
    <property type="entry name" value="IQ DOMAIN-CONTAINING PROTEIN IQM3"/>
    <property type="match status" value="1"/>
</dbReference>
<evidence type="ECO:0000256" key="1">
    <source>
        <dbReference type="ARBA" id="ARBA00004123"/>
    </source>
</evidence>
<feature type="compositionally biased region" description="Basic and acidic residues" evidence="6">
    <location>
        <begin position="367"/>
        <end position="384"/>
    </location>
</feature>
<dbReference type="InterPro" id="IPR044159">
    <property type="entry name" value="IQM"/>
</dbReference>
<evidence type="ECO:0000256" key="6">
    <source>
        <dbReference type="SAM" id="MobiDB-lite"/>
    </source>
</evidence>
<dbReference type="PROSITE" id="PS50096">
    <property type="entry name" value="IQ"/>
    <property type="match status" value="1"/>
</dbReference>
<feature type="compositionally biased region" description="Basic and acidic residues" evidence="6">
    <location>
        <begin position="392"/>
        <end position="411"/>
    </location>
</feature>
<feature type="region of interest" description="Disordered" evidence="6">
    <location>
        <begin position="367"/>
        <end position="411"/>
    </location>
</feature>
<dbReference type="GO" id="GO:0005737">
    <property type="term" value="C:cytoplasm"/>
    <property type="evidence" value="ECO:0007669"/>
    <property type="project" value="UniProtKB-SubCell"/>
</dbReference>
<evidence type="ECO:0000313" key="7">
    <source>
        <dbReference type="EMBL" id="ADE76408.1"/>
    </source>
</evidence>
<dbReference type="GO" id="GO:0005634">
    <property type="term" value="C:nucleus"/>
    <property type="evidence" value="ECO:0007669"/>
    <property type="project" value="UniProtKB-SubCell"/>
</dbReference>